<gene>
    <name evidence="3" type="ordered locus">Caci_1913</name>
</gene>
<name>C7QEE2_CATAD</name>
<dbReference type="Proteomes" id="UP000000851">
    <property type="component" value="Chromosome"/>
</dbReference>
<feature type="transmembrane region" description="Helical" evidence="1">
    <location>
        <begin position="58"/>
        <end position="81"/>
    </location>
</feature>
<proteinExistence type="predicted"/>
<keyword evidence="4" id="KW-1185">Reference proteome</keyword>
<dbReference type="KEGG" id="cai:Caci_1913"/>
<protein>
    <recommendedName>
        <fullName evidence="2">DUF6542 domain-containing protein</fullName>
    </recommendedName>
</protein>
<dbReference type="EMBL" id="CP001700">
    <property type="protein sequence ID" value="ACU70833.1"/>
    <property type="molecule type" value="Genomic_DNA"/>
</dbReference>
<keyword evidence="1" id="KW-0472">Membrane</keyword>
<feature type="transmembrane region" description="Helical" evidence="1">
    <location>
        <begin position="129"/>
        <end position="146"/>
    </location>
</feature>
<dbReference type="InParanoid" id="C7QEE2"/>
<accession>C7QEE2</accession>
<evidence type="ECO:0000313" key="4">
    <source>
        <dbReference type="Proteomes" id="UP000000851"/>
    </source>
</evidence>
<keyword evidence="1" id="KW-1133">Transmembrane helix</keyword>
<reference evidence="3 4" key="1">
    <citation type="journal article" date="2009" name="Stand. Genomic Sci.">
        <title>Complete genome sequence of Catenulispora acidiphila type strain (ID 139908).</title>
        <authorList>
            <person name="Copeland A."/>
            <person name="Lapidus A."/>
            <person name="Glavina Del Rio T."/>
            <person name="Nolan M."/>
            <person name="Lucas S."/>
            <person name="Chen F."/>
            <person name="Tice H."/>
            <person name="Cheng J.F."/>
            <person name="Bruce D."/>
            <person name="Goodwin L."/>
            <person name="Pitluck S."/>
            <person name="Mikhailova N."/>
            <person name="Pati A."/>
            <person name="Ivanova N."/>
            <person name="Mavromatis K."/>
            <person name="Chen A."/>
            <person name="Palaniappan K."/>
            <person name="Chain P."/>
            <person name="Land M."/>
            <person name="Hauser L."/>
            <person name="Chang Y.J."/>
            <person name="Jeffries C.D."/>
            <person name="Chertkov O."/>
            <person name="Brettin T."/>
            <person name="Detter J.C."/>
            <person name="Han C."/>
            <person name="Ali Z."/>
            <person name="Tindall B.J."/>
            <person name="Goker M."/>
            <person name="Bristow J."/>
            <person name="Eisen J.A."/>
            <person name="Markowitz V."/>
            <person name="Hugenholtz P."/>
            <person name="Kyrpides N.C."/>
            <person name="Klenk H.P."/>
        </authorList>
    </citation>
    <scope>NUCLEOTIDE SEQUENCE [LARGE SCALE GENOMIC DNA]</scope>
    <source>
        <strain evidence="4">DSM 44928 / JCM 14897 / NBRC 102108 / NRRL B-24433 / ID139908</strain>
    </source>
</reference>
<evidence type="ECO:0000313" key="3">
    <source>
        <dbReference type="EMBL" id="ACU70833.1"/>
    </source>
</evidence>
<dbReference type="STRING" id="479433.Caci_1913"/>
<evidence type="ECO:0000259" key="2">
    <source>
        <dbReference type="Pfam" id="PF20177"/>
    </source>
</evidence>
<dbReference type="Pfam" id="PF20177">
    <property type="entry name" value="DUF6542"/>
    <property type="match status" value="1"/>
</dbReference>
<organism evidence="3 4">
    <name type="scientific">Catenulispora acidiphila (strain DSM 44928 / JCM 14897 / NBRC 102108 / NRRL B-24433 / ID139908)</name>
    <dbReference type="NCBI Taxonomy" id="479433"/>
    <lineage>
        <taxon>Bacteria</taxon>
        <taxon>Bacillati</taxon>
        <taxon>Actinomycetota</taxon>
        <taxon>Actinomycetes</taxon>
        <taxon>Catenulisporales</taxon>
        <taxon>Catenulisporaceae</taxon>
        <taxon>Catenulispora</taxon>
    </lineage>
</organism>
<feature type="transmembrane region" description="Helical" evidence="1">
    <location>
        <begin position="88"/>
        <end position="109"/>
    </location>
</feature>
<evidence type="ECO:0000256" key="1">
    <source>
        <dbReference type="SAM" id="Phobius"/>
    </source>
</evidence>
<dbReference type="InterPro" id="IPR046672">
    <property type="entry name" value="DUF6542"/>
</dbReference>
<sequence>MSLASDTSRSYPATATQDVKMCHMPQTPGTHGSGHRAPTRRGSITGGRVTALLVGAPAIGMFFGGAVFAVLSAGAATLAALRVRPEGLWWVLPMAPVAVWAVCVSRAMFDAAGGGGKQAIAVAHGAIDAFPAMTVTLLATAAVAFLRRAARRRSVGA</sequence>
<feature type="domain" description="DUF6542" evidence="2">
    <location>
        <begin position="49"/>
        <end position="153"/>
    </location>
</feature>
<dbReference type="HOGENOM" id="CLU_1674739_0_0_11"/>
<keyword evidence="1" id="KW-0812">Transmembrane</keyword>
<dbReference type="AlphaFoldDB" id="C7QEE2"/>